<evidence type="ECO:0000256" key="1">
    <source>
        <dbReference type="SAM" id="MobiDB-lite"/>
    </source>
</evidence>
<comment type="caution">
    <text evidence="2">The sequence shown here is derived from an EMBL/GenBank/DDBJ whole genome shotgun (WGS) entry which is preliminary data.</text>
</comment>
<dbReference type="Proteomes" id="UP001066276">
    <property type="component" value="Chromosome 6"/>
</dbReference>
<feature type="region of interest" description="Disordered" evidence="1">
    <location>
        <begin position="1"/>
        <end position="20"/>
    </location>
</feature>
<sequence length="152" mass="16701">MQRSTQDVIPTGSGWSPATIGIQPTQEKRKATNNQASLVLKAVHPDLMVKNKVIMRDRHPGWKFRTPLENEVCDIVNVQQDQSYAASYVSWCKCVGAPEEGQEGRPREIDDMLERDTLISSPQQGSQGCAEAVTRVVSTKSAAGPMSEDTNT</sequence>
<feature type="compositionally biased region" description="Polar residues" evidence="1">
    <location>
        <begin position="1"/>
        <end position="16"/>
    </location>
</feature>
<dbReference type="EMBL" id="JANPWB010000010">
    <property type="protein sequence ID" value="KAJ1136698.1"/>
    <property type="molecule type" value="Genomic_DNA"/>
</dbReference>
<protein>
    <submittedName>
        <fullName evidence="2">Uncharacterized protein</fullName>
    </submittedName>
</protein>
<dbReference type="AlphaFoldDB" id="A0AAV7QE00"/>
<evidence type="ECO:0000313" key="3">
    <source>
        <dbReference type="Proteomes" id="UP001066276"/>
    </source>
</evidence>
<reference evidence="2" key="1">
    <citation type="journal article" date="2022" name="bioRxiv">
        <title>Sequencing and chromosome-scale assembly of the giantPleurodeles waltlgenome.</title>
        <authorList>
            <person name="Brown T."/>
            <person name="Elewa A."/>
            <person name="Iarovenko S."/>
            <person name="Subramanian E."/>
            <person name="Araus A.J."/>
            <person name="Petzold A."/>
            <person name="Susuki M."/>
            <person name="Suzuki K.-i.T."/>
            <person name="Hayashi T."/>
            <person name="Toyoda A."/>
            <person name="Oliveira C."/>
            <person name="Osipova E."/>
            <person name="Leigh N.D."/>
            <person name="Simon A."/>
            <person name="Yun M.H."/>
        </authorList>
    </citation>
    <scope>NUCLEOTIDE SEQUENCE</scope>
    <source>
        <strain evidence="2">20211129_DDA</strain>
        <tissue evidence="2">Liver</tissue>
    </source>
</reference>
<proteinExistence type="predicted"/>
<accession>A0AAV7QE00</accession>
<keyword evidence="3" id="KW-1185">Reference proteome</keyword>
<organism evidence="2 3">
    <name type="scientific">Pleurodeles waltl</name>
    <name type="common">Iberian ribbed newt</name>
    <dbReference type="NCBI Taxonomy" id="8319"/>
    <lineage>
        <taxon>Eukaryota</taxon>
        <taxon>Metazoa</taxon>
        <taxon>Chordata</taxon>
        <taxon>Craniata</taxon>
        <taxon>Vertebrata</taxon>
        <taxon>Euteleostomi</taxon>
        <taxon>Amphibia</taxon>
        <taxon>Batrachia</taxon>
        <taxon>Caudata</taxon>
        <taxon>Salamandroidea</taxon>
        <taxon>Salamandridae</taxon>
        <taxon>Pleurodelinae</taxon>
        <taxon>Pleurodeles</taxon>
    </lineage>
</organism>
<evidence type="ECO:0000313" key="2">
    <source>
        <dbReference type="EMBL" id="KAJ1136698.1"/>
    </source>
</evidence>
<name>A0AAV7QE00_PLEWA</name>
<gene>
    <name evidence="2" type="ORF">NDU88_003113</name>
</gene>